<dbReference type="RefSeq" id="WP_135477427.1">
    <property type="nucleotide sequence ID" value="NZ_SIJK02000008.1"/>
</dbReference>
<comment type="caution">
    <text evidence="1">The sequence shown here is derived from an EMBL/GenBank/DDBJ whole genome shotgun (WGS) entry which is preliminary data.</text>
</comment>
<keyword evidence="2" id="KW-1185">Reference proteome</keyword>
<proteinExistence type="predicted"/>
<name>A0ABS4D7J2_9CHLR</name>
<evidence type="ECO:0000313" key="1">
    <source>
        <dbReference type="EMBL" id="MBP1465380.1"/>
    </source>
</evidence>
<reference evidence="1 2" key="1">
    <citation type="submission" date="2021-03" db="EMBL/GenBank/DDBJ databases">
        <authorList>
            <person name="Grouzdev D.S."/>
        </authorList>
    </citation>
    <scope>NUCLEOTIDE SEQUENCE [LARGE SCALE GENOMIC DNA]</scope>
    <source>
        <strain evidence="1 2">M50-1</strain>
    </source>
</reference>
<dbReference type="EMBL" id="SIJK02000008">
    <property type="protein sequence ID" value="MBP1465380.1"/>
    <property type="molecule type" value="Genomic_DNA"/>
</dbReference>
<organism evidence="1 2">
    <name type="scientific">Candidatus Chloroploca mongolica</name>
    <dbReference type="NCBI Taxonomy" id="2528176"/>
    <lineage>
        <taxon>Bacteria</taxon>
        <taxon>Bacillati</taxon>
        <taxon>Chloroflexota</taxon>
        <taxon>Chloroflexia</taxon>
        <taxon>Chloroflexales</taxon>
        <taxon>Chloroflexineae</taxon>
        <taxon>Oscillochloridaceae</taxon>
        <taxon>Candidatus Chloroploca</taxon>
    </lineage>
</organism>
<accession>A0ABS4D7J2</accession>
<gene>
    <name evidence="1" type="ORF">EYB53_006650</name>
</gene>
<sequence length="68" mass="7538">MSQGILDRQWSDVQSVLATQESTLDTAYLRHWATQLAIADLLDAALHGVPPPRLTQPDGDSQQLRLDL</sequence>
<dbReference type="Proteomes" id="UP001193081">
    <property type="component" value="Unassembled WGS sequence"/>
</dbReference>
<evidence type="ECO:0000313" key="2">
    <source>
        <dbReference type="Proteomes" id="UP001193081"/>
    </source>
</evidence>
<protein>
    <recommendedName>
        <fullName evidence="3">Transposase</fullName>
    </recommendedName>
</protein>
<evidence type="ECO:0008006" key="3">
    <source>
        <dbReference type="Google" id="ProtNLM"/>
    </source>
</evidence>